<evidence type="ECO:0000256" key="1">
    <source>
        <dbReference type="ARBA" id="ARBA00001946"/>
    </source>
</evidence>
<reference evidence="10" key="1">
    <citation type="submission" date="2020-06" db="EMBL/GenBank/DDBJ databases">
        <title>Unique genomic features of the anaerobic methanotrophic archaea.</title>
        <authorList>
            <person name="Chadwick G.L."/>
            <person name="Skennerton C.T."/>
            <person name="Laso-Perez R."/>
            <person name="Leu A.O."/>
            <person name="Speth D.R."/>
            <person name="Yu H."/>
            <person name="Morgan-Lang C."/>
            <person name="Hatzenpichler R."/>
            <person name="Goudeau D."/>
            <person name="Malmstrom R."/>
            <person name="Brazelton W.J."/>
            <person name="Woyke T."/>
            <person name="Hallam S.J."/>
            <person name="Tyson G.W."/>
            <person name="Wegener G."/>
            <person name="Boetius A."/>
            <person name="Orphan V."/>
        </authorList>
    </citation>
    <scope>NUCLEOTIDE SEQUENCE</scope>
</reference>
<keyword evidence="5 8" id="KW-0378">Hydrolase</keyword>
<evidence type="ECO:0000256" key="3">
    <source>
        <dbReference type="ARBA" id="ARBA00022722"/>
    </source>
</evidence>
<dbReference type="HAMAP" id="MF_00265">
    <property type="entry name" value="VapC_Nob1"/>
    <property type="match status" value="1"/>
</dbReference>
<proteinExistence type="inferred from homology"/>
<dbReference type="GO" id="GO:0000287">
    <property type="term" value="F:magnesium ion binding"/>
    <property type="evidence" value="ECO:0007669"/>
    <property type="project" value="UniProtKB-UniRule"/>
</dbReference>
<accession>A0A7G9YS84</accession>
<dbReference type="InterPro" id="IPR050556">
    <property type="entry name" value="Type_II_TA_system_RNase"/>
</dbReference>
<dbReference type="InterPro" id="IPR002716">
    <property type="entry name" value="PIN_dom"/>
</dbReference>
<evidence type="ECO:0000256" key="2">
    <source>
        <dbReference type="ARBA" id="ARBA00022649"/>
    </source>
</evidence>
<feature type="binding site" evidence="8">
    <location>
        <position position="6"/>
    </location>
    <ligand>
        <name>Mg(2+)</name>
        <dbReference type="ChEBI" id="CHEBI:18420"/>
    </ligand>
</feature>
<sequence length="131" mass="14945">MKYLLDTSWAIHYLRGEERVVKKLLSLREEGLATSIITLAELYEGVFRSINPVLAEEALKDFLMGISILGIDEEVCKIFGRERARLRKLGKPIGDLDLLIASTCLRYDLTLLSDNIKEFERVENLKIFKGA</sequence>
<dbReference type="EC" id="3.1.-.-" evidence="8"/>
<dbReference type="PANTHER" id="PTHR33653">
    <property type="entry name" value="RIBONUCLEASE VAPC2"/>
    <property type="match status" value="1"/>
</dbReference>
<organism evidence="10">
    <name type="scientific">Candidatus Methanophagaceae archaeon ANME-1 ERB6</name>
    <dbReference type="NCBI Taxonomy" id="2759912"/>
    <lineage>
        <taxon>Archaea</taxon>
        <taxon>Methanobacteriati</taxon>
        <taxon>Methanobacteriota</taxon>
        <taxon>Stenosarchaea group</taxon>
        <taxon>Methanomicrobia</taxon>
        <taxon>Candidatus Methanophagales</taxon>
        <taxon>Candidatus Methanophagaceae</taxon>
    </lineage>
</organism>
<dbReference type="SUPFAM" id="SSF88723">
    <property type="entry name" value="PIN domain-like"/>
    <property type="match status" value="1"/>
</dbReference>
<evidence type="ECO:0000256" key="6">
    <source>
        <dbReference type="ARBA" id="ARBA00022842"/>
    </source>
</evidence>
<keyword evidence="10" id="KW-0255">Endonuclease</keyword>
<keyword evidence="4 8" id="KW-0479">Metal-binding</keyword>
<comment type="similarity">
    <text evidence="7 8">Belongs to the PINc/VapC protein family.</text>
</comment>
<dbReference type="EMBL" id="MT631454">
    <property type="protein sequence ID" value="QNO50868.1"/>
    <property type="molecule type" value="Genomic_DNA"/>
</dbReference>
<keyword evidence="3 8" id="KW-0540">Nuclease</keyword>
<evidence type="ECO:0000256" key="7">
    <source>
        <dbReference type="ARBA" id="ARBA00038093"/>
    </source>
</evidence>
<feature type="binding site" evidence="8">
    <location>
        <position position="97"/>
    </location>
    <ligand>
        <name>Mg(2+)</name>
        <dbReference type="ChEBI" id="CHEBI:18420"/>
    </ligand>
</feature>
<dbReference type="AlphaFoldDB" id="A0A7G9YS84"/>
<evidence type="ECO:0000256" key="8">
    <source>
        <dbReference type="HAMAP-Rule" id="MF_00265"/>
    </source>
</evidence>
<keyword evidence="8" id="KW-0800">Toxin</keyword>
<keyword evidence="2 8" id="KW-1277">Toxin-antitoxin system</keyword>
<evidence type="ECO:0000313" key="10">
    <source>
        <dbReference type="EMBL" id="QNO50868.1"/>
    </source>
</evidence>
<evidence type="ECO:0000259" key="9">
    <source>
        <dbReference type="Pfam" id="PF01850"/>
    </source>
</evidence>
<comment type="cofactor">
    <cofactor evidence="1 8">
        <name>Mg(2+)</name>
        <dbReference type="ChEBI" id="CHEBI:18420"/>
    </cofactor>
</comment>
<keyword evidence="6 8" id="KW-0460">Magnesium</keyword>
<evidence type="ECO:0000256" key="4">
    <source>
        <dbReference type="ARBA" id="ARBA00022723"/>
    </source>
</evidence>
<dbReference type="Pfam" id="PF01850">
    <property type="entry name" value="PIN"/>
    <property type="match status" value="1"/>
</dbReference>
<dbReference type="GO" id="GO:0090729">
    <property type="term" value="F:toxin activity"/>
    <property type="evidence" value="ECO:0007669"/>
    <property type="project" value="UniProtKB-KW"/>
</dbReference>
<dbReference type="PANTHER" id="PTHR33653:SF1">
    <property type="entry name" value="RIBONUCLEASE VAPC2"/>
    <property type="match status" value="1"/>
</dbReference>
<protein>
    <recommendedName>
        <fullName evidence="8">Ribonuclease VapC</fullName>
        <shortName evidence="8">RNase VapC</shortName>
        <ecNumber evidence="8">3.1.-.-</ecNumber>
    </recommendedName>
    <alternativeName>
        <fullName evidence="8">Putative toxin VapC</fullName>
    </alternativeName>
</protein>
<evidence type="ECO:0000256" key="5">
    <source>
        <dbReference type="ARBA" id="ARBA00022801"/>
    </source>
</evidence>
<dbReference type="InterPro" id="IPR022907">
    <property type="entry name" value="VapC_family"/>
</dbReference>
<dbReference type="CDD" id="cd09881">
    <property type="entry name" value="PIN_VapC4-5_FitB-like"/>
    <property type="match status" value="1"/>
</dbReference>
<name>A0A7G9YS84_9EURY</name>
<dbReference type="GO" id="GO:0004540">
    <property type="term" value="F:RNA nuclease activity"/>
    <property type="evidence" value="ECO:0007669"/>
    <property type="project" value="InterPro"/>
</dbReference>
<dbReference type="Gene3D" id="3.40.50.1010">
    <property type="entry name" value="5'-nuclease"/>
    <property type="match status" value="1"/>
</dbReference>
<dbReference type="GO" id="GO:0004519">
    <property type="term" value="F:endonuclease activity"/>
    <property type="evidence" value="ECO:0007669"/>
    <property type="project" value="UniProtKB-KW"/>
</dbReference>
<feature type="domain" description="PIN" evidence="9">
    <location>
        <begin position="3"/>
        <end position="123"/>
    </location>
</feature>
<gene>
    <name evidence="8 10" type="primary">vapC</name>
    <name evidence="10" type="ORF">CGMOHENL_00011</name>
</gene>
<dbReference type="GO" id="GO:0016787">
    <property type="term" value="F:hydrolase activity"/>
    <property type="evidence" value="ECO:0007669"/>
    <property type="project" value="UniProtKB-KW"/>
</dbReference>
<comment type="function">
    <text evidence="8">Toxic component of a toxin-antitoxin (TA) system. An RNase.</text>
</comment>
<dbReference type="InterPro" id="IPR029060">
    <property type="entry name" value="PIN-like_dom_sf"/>
</dbReference>